<dbReference type="EMBL" id="AVPE01000009">
    <property type="protein sequence ID" value="KGX91682.1"/>
    <property type="molecule type" value="Genomic_DNA"/>
</dbReference>
<dbReference type="RefSeq" id="WP_026800664.1">
    <property type="nucleotide sequence ID" value="NZ_AULI01000009.1"/>
</dbReference>
<gene>
    <name evidence="2" type="ORF">N781_03790</name>
</gene>
<keyword evidence="1" id="KW-1133">Transmembrane helix</keyword>
<name>A0A0A5I768_9BACI</name>
<evidence type="ECO:0000313" key="3">
    <source>
        <dbReference type="Proteomes" id="UP000030528"/>
    </source>
</evidence>
<sequence>MKWVDRLDVFAFLLLIGGVWLHAEAYMTDFQLTFVAIPCLVYVMVVSDQLRKRQIRQKLSKRKST</sequence>
<reference evidence="2 3" key="1">
    <citation type="submission" date="2013-08" db="EMBL/GenBank/DDBJ databases">
        <authorList>
            <person name="Huang J."/>
            <person name="Wang G."/>
        </authorList>
    </citation>
    <scope>NUCLEOTIDE SEQUENCE [LARGE SCALE GENOMIC DNA]</scope>
    <source>
        <strain evidence="2 3">JSM 076056</strain>
    </source>
</reference>
<evidence type="ECO:0000313" key="2">
    <source>
        <dbReference type="EMBL" id="KGX91682.1"/>
    </source>
</evidence>
<keyword evidence="1" id="KW-0812">Transmembrane</keyword>
<keyword evidence="3" id="KW-1185">Reference proteome</keyword>
<accession>A0A0A5I768</accession>
<organism evidence="2 3">
    <name type="scientific">Pontibacillus halophilus JSM 076056 = DSM 19796</name>
    <dbReference type="NCBI Taxonomy" id="1385510"/>
    <lineage>
        <taxon>Bacteria</taxon>
        <taxon>Bacillati</taxon>
        <taxon>Bacillota</taxon>
        <taxon>Bacilli</taxon>
        <taxon>Bacillales</taxon>
        <taxon>Bacillaceae</taxon>
        <taxon>Pontibacillus</taxon>
    </lineage>
</organism>
<feature type="transmembrane region" description="Helical" evidence="1">
    <location>
        <begin position="29"/>
        <end position="47"/>
    </location>
</feature>
<feature type="transmembrane region" description="Helical" evidence="1">
    <location>
        <begin position="7"/>
        <end position="23"/>
    </location>
</feature>
<keyword evidence="1" id="KW-0472">Membrane</keyword>
<dbReference type="AlphaFoldDB" id="A0A0A5I768"/>
<proteinExistence type="predicted"/>
<protein>
    <submittedName>
        <fullName evidence="2">Uncharacterized protein</fullName>
    </submittedName>
</protein>
<comment type="caution">
    <text evidence="2">The sequence shown here is derived from an EMBL/GenBank/DDBJ whole genome shotgun (WGS) entry which is preliminary data.</text>
</comment>
<dbReference type="Proteomes" id="UP000030528">
    <property type="component" value="Unassembled WGS sequence"/>
</dbReference>
<evidence type="ECO:0000256" key="1">
    <source>
        <dbReference type="SAM" id="Phobius"/>
    </source>
</evidence>